<evidence type="ECO:0000313" key="1">
    <source>
        <dbReference type="EMBL" id="RYS81773.1"/>
    </source>
</evidence>
<evidence type="ECO:0000313" key="2">
    <source>
        <dbReference type="Proteomes" id="UP000292665"/>
    </source>
</evidence>
<name>A0A4Q5CAK8_9FIRM</name>
<comment type="caution">
    <text evidence="1">The sequence shown here is derived from an EMBL/GenBank/DDBJ whole genome shotgun (WGS) entry which is preliminary data.</text>
</comment>
<dbReference type="Proteomes" id="UP000292665">
    <property type="component" value="Unassembled WGS sequence"/>
</dbReference>
<proteinExistence type="predicted"/>
<dbReference type="EMBL" id="RCYR01000002">
    <property type="protein sequence ID" value="RYS81773.1"/>
    <property type="molecule type" value="Genomic_DNA"/>
</dbReference>
<accession>A0A4Q5CAK8</accession>
<sequence length="111" mass="13030">MTKVKSKYARVFDSSCTNWEKDKNFNLLYLKAQERHFNDILRFRGYVFLKDIYECLGFPITKTSLLVGWFYDASKSSGDNYIDFGIKENGKESNIELDFNVDGNITNHFED</sequence>
<protein>
    <submittedName>
        <fullName evidence="1">Uncharacterized protein</fullName>
    </submittedName>
</protein>
<reference evidence="1 2" key="1">
    <citation type="journal article" date="2019" name="Science, e1252229">
        <title>Invertible promoters mediate bacterial phase variation, antibiotic resistance, and host adaptation in the gut.</title>
        <authorList>
            <person name="Jiang X."/>
            <person name="Hall A.B."/>
            <person name="Arthur T.D."/>
            <person name="Plichta D.R."/>
            <person name="Covington C.T."/>
            <person name="Poyet M."/>
            <person name="Crothers J."/>
            <person name="Moses P.L."/>
            <person name="Tolonen A.C."/>
            <person name="Vlamakis H."/>
            <person name="Alm E.J."/>
            <person name="Xavier R.J."/>
        </authorList>
    </citation>
    <scope>NUCLEOTIDE SEQUENCE [LARGE SCALE GENOMIC DNA]</scope>
    <source>
        <strain evidence="2">aa_0143</strain>
    </source>
</reference>
<dbReference type="AlphaFoldDB" id="A0A4Q5CAK8"/>
<gene>
    <name evidence="1" type="ORF">EAI93_02755</name>
</gene>
<organism evidence="1 2">
    <name type="scientific">[Ruminococcus] torques</name>
    <dbReference type="NCBI Taxonomy" id="33039"/>
    <lineage>
        <taxon>Bacteria</taxon>
        <taxon>Bacillati</taxon>
        <taxon>Bacillota</taxon>
        <taxon>Clostridia</taxon>
        <taxon>Lachnospirales</taxon>
        <taxon>Lachnospiraceae</taxon>
        <taxon>Mediterraneibacter</taxon>
    </lineage>
</organism>
<dbReference type="RefSeq" id="WP_129794716.1">
    <property type="nucleotide sequence ID" value="NZ_JAKNFB010000019.1"/>
</dbReference>
<dbReference type="InterPro" id="IPR045933">
    <property type="entry name" value="DUF6353"/>
</dbReference>
<dbReference type="Pfam" id="PF19880">
    <property type="entry name" value="DUF6353"/>
    <property type="match status" value="1"/>
</dbReference>